<dbReference type="Pfam" id="PF13833">
    <property type="entry name" value="EF-hand_8"/>
    <property type="match status" value="1"/>
</dbReference>
<dbReference type="PROSITE" id="PS50222">
    <property type="entry name" value="EF_HAND_2"/>
    <property type="match status" value="2"/>
</dbReference>
<dbReference type="PROSITE" id="PS00018">
    <property type="entry name" value="EF_HAND_1"/>
    <property type="match status" value="1"/>
</dbReference>
<evidence type="ECO:0000259" key="3">
    <source>
        <dbReference type="PROSITE" id="PS50222"/>
    </source>
</evidence>
<dbReference type="Pfam" id="PF13202">
    <property type="entry name" value="EF-hand_5"/>
    <property type="match status" value="1"/>
</dbReference>
<keyword evidence="5" id="KW-1185">Reference proteome</keyword>
<dbReference type="OMA" id="NTHYVEE"/>
<feature type="compositionally biased region" description="Polar residues" evidence="2">
    <location>
        <begin position="37"/>
        <end position="46"/>
    </location>
</feature>
<feature type="compositionally biased region" description="Polar residues" evidence="2">
    <location>
        <begin position="194"/>
        <end position="212"/>
    </location>
</feature>
<feature type="domain" description="EF-hand" evidence="3">
    <location>
        <begin position="106"/>
        <end position="141"/>
    </location>
</feature>
<evidence type="ECO:0000256" key="2">
    <source>
        <dbReference type="SAM" id="MobiDB-lite"/>
    </source>
</evidence>
<dbReference type="OrthoDB" id="26525at2759"/>
<accession>A0A0N1IK70</accession>
<feature type="compositionally biased region" description="Polar residues" evidence="2">
    <location>
        <begin position="1"/>
        <end position="14"/>
    </location>
</feature>
<dbReference type="InterPro" id="IPR002048">
    <property type="entry name" value="EF_hand_dom"/>
</dbReference>
<reference evidence="4 5" key="1">
    <citation type="journal article" date="2015" name="PLoS Pathog.">
        <title>Leptomonas seymouri: Adaptations to the Dixenous Life Cycle Analyzed by Genome Sequencing, Transcriptome Profiling and Co-infection with Leishmania donovani.</title>
        <authorList>
            <person name="Kraeva N."/>
            <person name="Butenko A."/>
            <person name="Hlavacova J."/>
            <person name="Kostygov A."/>
            <person name="Myskova J."/>
            <person name="Grybchuk D."/>
            <person name="Lestinova T."/>
            <person name="Votypka J."/>
            <person name="Volf P."/>
            <person name="Opperdoes F."/>
            <person name="Flegontov P."/>
            <person name="Lukes J."/>
            <person name="Yurchenko V."/>
        </authorList>
    </citation>
    <scope>NUCLEOTIDE SEQUENCE [LARGE SCALE GENOMIC DNA]</scope>
    <source>
        <strain evidence="4 5">ATCC 30220</strain>
    </source>
</reference>
<dbReference type="Proteomes" id="UP000038009">
    <property type="component" value="Unassembled WGS sequence"/>
</dbReference>
<keyword evidence="1" id="KW-0106">Calcium</keyword>
<evidence type="ECO:0000313" key="4">
    <source>
        <dbReference type="EMBL" id="KPI86440.1"/>
    </source>
</evidence>
<protein>
    <recommendedName>
        <fullName evidence="3">EF-hand domain-containing protein</fullName>
    </recommendedName>
</protein>
<dbReference type="EMBL" id="LJSK01000130">
    <property type="protein sequence ID" value="KPI86440.1"/>
    <property type="molecule type" value="Genomic_DNA"/>
</dbReference>
<dbReference type="VEuPathDB" id="TriTrypDB:Lsey_0130_0010"/>
<dbReference type="SMART" id="SM00054">
    <property type="entry name" value="EFh"/>
    <property type="match status" value="3"/>
</dbReference>
<organism evidence="4 5">
    <name type="scientific">Leptomonas seymouri</name>
    <dbReference type="NCBI Taxonomy" id="5684"/>
    <lineage>
        <taxon>Eukaryota</taxon>
        <taxon>Discoba</taxon>
        <taxon>Euglenozoa</taxon>
        <taxon>Kinetoplastea</taxon>
        <taxon>Metakinetoplastina</taxon>
        <taxon>Trypanosomatida</taxon>
        <taxon>Trypanosomatidae</taxon>
        <taxon>Leishmaniinae</taxon>
        <taxon>Leptomonas</taxon>
    </lineage>
</organism>
<dbReference type="CDD" id="cd00051">
    <property type="entry name" value="EFh"/>
    <property type="match status" value="1"/>
</dbReference>
<dbReference type="InterPro" id="IPR018247">
    <property type="entry name" value="EF_Hand_1_Ca_BS"/>
</dbReference>
<evidence type="ECO:0000313" key="5">
    <source>
        <dbReference type="Proteomes" id="UP000038009"/>
    </source>
</evidence>
<feature type="region of interest" description="Disordered" evidence="2">
    <location>
        <begin position="268"/>
        <end position="308"/>
    </location>
</feature>
<dbReference type="SUPFAM" id="SSF47473">
    <property type="entry name" value="EF-hand"/>
    <property type="match status" value="1"/>
</dbReference>
<sequence length="395" mass="41880">MKPSGPFSSSQLSGPDTIAPGSEKVLPDDEANRSRRVTLNTNSAKSPRSVHFNAPAKKGGEEKGTRCSNAISTSGSFLVADHDVGGLLPHVASPQQRQEEFPPFQLTREDVEAAFEFLDVNGSGVLTMASLKQRLSAFYPQMTSKECKFLIEDPSGSNSGGGGNLAGNTDLSTTSKGVASPFSMDGPKTDGAHSHSTSANAPSAKSTANESFGVSNNSAAHVERLTSAGEHAAEHNTYSSHAYGNRAGLEVDQLWDLIQSFQQLQRSIGARGSTSDGAYRPATSGGSHSHGSRNGGDFSHESGPTASLHGVRVSSANSEIGFDAVSEAFRVYDPRNTHYVEKEVLSRIMAQIGFGELNEEDLALLVGTADFDGDGHISLDDFRRLVNMKGRFKKT</sequence>
<feature type="region of interest" description="Disordered" evidence="2">
    <location>
        <begin position="1"/>
        <end position="67"/>
    </location>
</feature>
<name>A0A0N1IK70_LEPSE</name>
<dbReference type="InterPro" id="IPR011992">
    <property type="entry name" value="EF-hand-dom_pair"/>
</dbReference>
<proteinExistence type="predicted"/>
<gene>
    <name evidence="4" type="ORF">ABL78_4471</name>
</gene>
<feature type="region of interest" description="Disordered" evidence="2">
    <location>
        <begin position="153"/>
        <end position="212"/>
    </location>
</feature>
<dbReference type="AlphaFoldDB" id="A0A0N1IK70"/>
<dbReference type="GO" id="GO:0005509">
    <property type="term" value="F:calcium ion binding"/>
    <property type="evidence" value="ECO:0007669"/>
    <property type="project" value="InterPro"/>
</dbReference>
<comment type="caution">
    <text evidence="4">The sequence shown here is derived from an EMBL/GenBank/DDBJ whole genome shotgun (WGS) entry which is preliminary data.</text>
</comment>
<dbReference type="Gene3D" id="1.10.238.10">
    <property type="entry name" value="EF-hand"/>
    <property type="match status" value="2"/>
</dbReference>
<feature type="domain" description="EF-hand" evidence="3">
    <location>
        <begin position="357"/>
        <end position="392"/>
    </location>
</feature>
<evidence type="ECO:0000256" key="1">
    <source>
        <dbReference type="ARBA" id="ARBA00022837"/>
    </source>
</evidence>